<keyword evidence="15" id="KW-1185">Reference proteome</keyword>
<feature type="domain" description="Glycosyl hydrolase family 32 N-terminal" evidence="10">
    <location>
        <begin position="23"/>
        <end position="329"/>
    </location>
</feature>
<dbReference type="Pfam" id="PF08244">
    <property type="entry name" value="Glyco_hydro_32C"/>
    <property type="match status" value="1"/>
</dbReference>
<evidence type="ECO:0000256" key="1">
    <source>
        <dbReference type="ARBA" id="ARBA00004914"/>
    </source>
</evidence>
<protein>
    <recommendedName>
        <fullName evidence="4 8">Sucrose-6-phosphate hydrolase</fullName>
        <ecNumber evidence="3 8">3.2.1.26</ecNumber>
    </recommendedName>
    <alternativeName>
        <fullName evidence="7 9">Invertase</fullName>
    </alternativeName>
</protein>
<evidence type="ECO:0000256" key="5">
    <source>
        <dbReference type="ARBA" id="ARBA00022801"/>
    </source>
</evidence>
<dbReference type="Proteomes" id="UP000199047">
    <property type="component" value="Unassembled WGS sequence"/>
</dbReference>
<dbReference type="CDD" id="cd08996">
    <property type="entry name" value="GH32_FFase"/>
    <property type="match status" value="1"/>
</dbReference>
<name>A0AAN2UE71_9LACO</name>
<dbReference type="NCBIfam" id="TIGR01322">
    <property type="entry name" value="scrB_fam"/>
    <property type="match status" value="1"/>
</dbReference>
<comment type="pathway">
    <text evidence="1 9">Glycan biosynthesis; sucrose metabolism.</text>
</comment>
<evidence type="ECO:0000256" key="8">
    <source>
        <dbReference type="RuleBase" id="RU362110"/>
    </source>
</evidence>
<dbReference type="InterPro" id="IPR013320">
    <property type="entry name" value="ConA-like_dom_sf"/>
</dbReference>
<dbReference type="GO" id="GO:0005975">
    <property type="term" value="P:carbohydrate metabolic process"/>
    <property type="evidence" value="ECO:0007669"/>
    <property type="project" value="InterPro"/>
</dbReference>
<dbReference type="InterPro" id="IPR006232">
    <property type="entry name" value="Suc6P_hydrolase"/>
</dbReference>
<evidence type="ECO:0000313" key="13">
    <source>
        <dbReference type="EMBL" id="CUW20854.1"/>
    </source>
</evidence>
<evidence type="ECO:0000259" key="11">
    <source>
        <dbReference type="Pfam" id="PF08244"/>
    </source>
</evidence>
<dbReference type="RefSeq" id="WP_013231108.1">
    <property type="nucleotide sequence ID" value="NZ_FBSX01000005.1"/>
</dbReference>
<evidence type="ECO:0000256" key="9">
    <source>
        <dbReference type="RuleBase" id="RU365015"/>
    </source>
</evidence>
<comment type="catalytic activity">
    <reaction evidence="8">
        <text>Hydrolysis of terminal non-reducing beta-D-fructofuranoside residues in beta-D-fructofuranosides.</text>
        <dbReference type="EC" id="3.2.1.26"/>
    </reaction>
</comment>
<dbReference type="InterPro" id="IPR001362">
    <property type="entry name" value="Glyco_hydro_32"/>
</dbReference>
<reference evidence="14 15" key="1">
    <citation type="submission" date="2015-12" db="EMBL/GenBank/DDBJ databases">
        <authorList>
            <person name="Andreevskaya M."/>
        </authorList>
    </citation>
    <scope>NUCLEOTIDE SEQUENCE [LARGE SCALE GENOMIC DNA]</scope>
    <source>
        <strain evidence="13 15">KSL4-2</strain>
        <strain evidence="12 14">PL111</strain>
    </source>
</reference>
<dbReference type="EC" id="3.2.1.26" evidence="3 8"/>
<dbReference type="AlphaFoldDB" id="A0AAN2UE71"/>
<dbReference type="Proteomes" id="UP000198868">
    <property type="component" value="Unassembled WGS sequence"/>
</dbReference>
<evidence type="ECO:0000256" key="7">
    <source>
        <dbReference type="ARBA" id="ARBA00033367"/>
    </source>
</evidence>
<dbReference type="Gene3D" id="2.60.120.560">
    <property type="entry name" value="Exo-inulinase, domain 1"/>
    <property type="match status" value="1"/>
</dbReference>
<proteinExistence type="inferred from homology"/>
<comment type="similarity">
    <text evidence="2 8">Belongs to the glycosyl hydrolase 32 family.</text>
</comment>
<dbReference type="EMBL" id="FBTB01000023">
    <property type="protein sequence ID" value="CUW20854.1"/>
    <property type="molecule type" value="Genomic_DNA"/>
</dbReference>
<keyword evidence="9" id="KW-0963">Cytoplasm</keyword>
<dbReference type="SUPFAM" id="SSF49899">
    <property type="entry name" value="Concanavalin A-like lectins/glucanases"/>
    <property type="match status" value="1"/>
</dbReference>
<dbReference type="SUPFAM" id="SSF75005">
    <property type="entry name" value="Arabinanase/levansucrase/invertase"/>
    <property type="match status" value="1"/>
</dbReference>
<dbReference type="EMBL" id="FBTU01000001">
    <property type="protein sequence ID" value="CUW03780.1"/>
    <property type="molecule type" value="Genomic_DNA"/>
</dbReference>
<comment type="caution">
    <text evidence="12">The sequence shown here is derived from an EMBL/GenBank/DDBJ whole genome shotgun (WGS) entry which is preliminary data.</text>
</comment>
<dbReference type="GeneID" id="34300225"/>
<evidence type="ECO:0000313" key="12">
    <source>
        <dbReference type="EMBL" id="CUW03780.1"/>
    </source>
</evidence>
<dbReference type="PROSITE" id="PS00609">
    <property type="entry name" value="GLYCOSYL_HYDROL_F32"/>
    <property type="match status" value="1"/>
</dbReference>
<dbReference type="SMART" id="SM00640">
    <property type="entry name" value="Glyco_32"/>
    <property type="match status" value="1"/>
</dbReference>
<evidence type="ECO:0000259" key="10">
    <source>
        <dbReference type="Pfam" id="PF00251"/>
    </source>
</evidence>
<sequence>MTKQLTEENFIPITNTRYRPNYHVAPTNGWMNDPNGFVYFQGYYHIFYQHYPYAAQWGPMHWGHKRSRDLIHWEGLPIALTPGDSEDTGGVFSGSAIVKDGRLWLVYTGHHYYGDNDPEHFWQNQNLAYSDDGIHFTKYANNPIISQAPDDSSHHFRDPKIWEHNGFYYIILGNQSNNGLGRAILYQSADLFEWQYLGVLDQSQSIAAEGDMWECPDFFTLNGKEILLMSPMNIQPQAYQFKNLYQTGYFIGQFDYTTQKFERNHFQELDHGHDFYASQTLLSPDGRRIVIGWADMWESKFNEKSDGWTGLLTLPRQLILNDDHLTMQPVAETSSLRQEILCQGPLSPTTMLSQHNSAIEIKATLATSNVSLYVKDVLNNDIISLYFDKDTHTFVLNHIDHPNDPRYAFVNELDQLDFNIFVDHSVIEIFVQQGEAVFTERFYIAGTPAISLVSDANSTISGQFTTYRLDSQTI</sequence>
<comment type="function">
    <text evidence="9">Enables the bacterium to metabolize sucrose as a sole carbon source.</text>
</comment>
<dbReference type="InterPro" id="IPR018053">
    <property type="entry name" value="Glyco_hydro_32_AS"/>
</dbReference>
<evidence type="ECO:0000256" key="4">
    <source>
        <dbReference type="ARBA" id="ARBA00019623"/>
    </source>
</evidence>
<dbReference type="PANTHER" id="PTHR43101:SF1">
    <property type="entry name" value="BETA-FRUCTOSIDASE"/>
    <property type="match status" value="1"/>
</dbReference>
<gene>
    <name evidence="13" type="ORF">KSL4_1928</name>
    <name evidence="12" type="ORF">PL111_1762</name>
</gene>
<dbReference type="InterPro" id="IPR023296">
    <property type="entry name" value="Glyco_hydro_beta-prop_sf"/>
</dbReference>
<dbReference type="PANTHER" id="PTHR43101">
    <property type="entry name" value="BETA-FRUCTOSIDASE"/>
    <property type="match status" value="1"/>
</dbReference>
<evidence type="ECO:0000256" key="3">
    <source>
        <dbReference type="ARBA" id="ARBA00012758"/>
    </source>
</evidence>
<dbReference type="InterPro" id="IPR013148">
    <property type="entry name" value="Glyco_hydro_32_N"/>
</dbReference>
<dbReference type="GO" id="GO:0004564">
    <property type="term" value="F:beta-fructofuranosidase activity"/>
    <property type="evidence" value="ECO:0007669"/>
    <property type="project" value="UniProtKB-EC"/>
</dbReference>
<evidence type="ECO:0000313" key="15">
    <source>
        <dbReference type="Proteomes" id="UP000199047"/>
    </source>
</evidence>
<dbReference type="Pfam" id="PF00251">
    <property type="entry name" value="Glyco_hydro_32N"/>
    <property type="match status" value="1"/>
</dbReference>
<dbReference type="Gene3D" id="2.115.10.20">
    <property type="entry name" value="Glycosyl hydrolase domain, family 43"/>
    <property type="match status" value="1"/>
</dbReference>
<keyword evidence="9" id="KW-0119">Carbohydrate metabolism</keyword>
<dbReference type="GO" id="GO:0005737">
    <property type="term" value="C:cytoplasm"/>
    <property type="evidence" value="ECO:0007669"/>
    <property type="project" value="UniProtKB-SubCell"/>
</dbReference>
<feature type="domain" description="Glycosyl hydrolase family 32 C-terminal" evidence="11">
    <location>
        <begin position="339"/>
        <end position="458"/>
    </location>
</feature>
<organism evidence="12 14">
    <name type="scientific">Leuconostoc inhae</name>
    <dbReference type="NCBI Taxonomy" id="178001"/>
    <lineage>
        <taxon>Bacteria</taxon>
        <taxon>Bacillati</taxon>
        <taxon>Bacillota</taxon>
        <taxon>Bacilli</taxon>
        <taxon>Lactobacillales</taxon>
        <taxon>Lactobacillaceae</taxon>
        <taxon>Leuconostoc</taxon>
    </lineage>
</organism>
<evidence type="ECO:0000256" key="2">
    <source>
        <dbReference type="ARBA" id="ARBA00009902"/>
    </source>
</evidence>
<accession>A0AAN2UE71</accession>
<evidence type="ECO:0000256" key="6">
    <source>
        <dbReference type="ARBA" id="ARBA00023295"/>
    </source>
</evidence>
<comment type="subcellular location">
    <subcellularLocation>
        <location evidence="9">Cytoplasm</location>
    </subcellularLocation>
</comment>
<evidence type="ECO:0000313" key="14">
    <source>
        <dbReference type="Proteomes" id="UP000198868"/>
    </source>
</evidence>
<keyword evidence="5 8" id="KW-0378">Hydrolase</keyword>
<keyword evidence="6 8" id="KW-0326">Glycosidase</keyword>
<dbReference type="InterPro" id="IPR013189">
    <property type="entry name" value="Glyco_hydro_32_C"/>
</dbReference>
<dbReference type="InterPro" id="IPR051214">
    <property type="entry name" value="GH32_Enzymes"/>
</dbReference>